<dbReference type="EMBL" id="JAKUML010000009">
    <property type="protein sequence ID" value="MCJ8146602.1"/>
    <property type="molecule type" value="Genomic_DNA"/>
</dbReference>
<proteinExistence type="predicted"/>
<gene>
    <name evidence="3" type="ORF">MKI79_06760</name>
</gene>
<evidence type="ECO:0000259" key="2">
    <source>
        <dbReference type="SMART" id="SM00460"/>
    </source>
</evidence>
<feature type="transmembrane region" description="Helical" evidence="1">
    <location>
        <begin position="54"/>
        <end position="73"/>
    </location>
</feature>
<feature type="transmembrane region" description="Helical" evidence="1">
    <location>
        <begin position="147"/>
        <end position="173"/>
    </location>
</feature>
<keyword evidence="1" id="KW-0812">Transmembrane</keyword>
<dbReference type="InterPro" id="IPR052901">
    <property type="entry name" value="Bact_TGase-like"/>
</dbReference>
<reference evidence="3" key="1">
    <citation type="submission" date="2022-02" db="EMBL/GenBank/DDBJ databases">
        <title>Acinetobacter A3.8 sp. nov., isolated from Sediment (Zhairuo Island).</title>
        <authorList>
            <person name="Zheng K."/>
        </authorList>
    </citation>
    <scope>NUCLEOTIDE SEQUENCE</scope>
    <source>
        <strain evidence="3">A3.8</strain>
    </source>
</reference>
<evidence type="ECO:0000313" key="3">
    <source>
        <dbReference type="EMBL" id="MCJ8146602.1"/>
    </source>
</evidence>
<name>A0A9X2B704_9GAMM</name>
<keyword evidence="1" id="KW-0472">Membrane</keyword>
<organism evidence="3 4">
    <name type="scientific">Acinetobacter sedimenti</name>
    <dbReference type="NCBI Taxonomy" id="2919922"/>
    <lineage>
        <taxon>Bacteria</taxon>
        <taxon>Pseudomonadati</taxon>
        <taxon>Pseudomonadota</taxon>
        <taxon>Gammaproteobacteria</taxon>
        <taxon>Moraxellales</taxon>
        <taxon>Moraxellaceae</taxon>
        <taxon>Acinetobacter</taxon>
    </lineage>
</organism>
<evidence type="ECO:0000313" key="4">
    <source>
        <dbReference type="Proteomes" id="UP001139701"/>
    </source>
</evidence>
<protein>
    <submittedName>
        <fullName evidence="3">DUF3488 and transglutaminase-like domain-containing protein</fullName>
    </submittedName>
</protein>
<dbReference type="InterPro" id="IPR021878">
    <property type="entry name" value="TgpA_N"/>
</dbReference>
<feature type="transmembrane region" description="Helical" evidence="1">
    <location>
        <begin position="616"/>
        <end position="634"/>
    </location>
</feature>
<dbReference type="InterPro" id="IPR002931">
    <property type="entry name" value="Transglutaminase-like"/>
</dbReference>
<feature type="transmembrane region" description="Helical" evidence="1">
    <location>
        <begin position="210"/>
        <end position="228"/>
    </location>
</feature>
<dbReference type="SMART" id="SM00460">
    <property type="entry name" value="TGc"/>
    <property type="match status" value="1"/>
</dbReference>
<comment type="caution">
    <text evidence="3">The sequence shown here is derived from an EMBL/GenBank/DDBJ whole genome shotgun (WGS) entry which is preliminary data.</text>
</comment>
<dbReference type="PANTHER" id="PTHR42736:SF1">
    <property type="entry name" value="PROTEIN-GLUTAMINE GAMMA-GLUTAMYLTRANSFERASE"/>
    <property type="match status" value="1"/>
</dbReference>
<dbReference type="Pfam" id="PF11992">
    <property type="entry name" value="TgpA_N"/>
    <property type="match status" value="1"/>
</dbReference>
<sequence length="729" mass="83482">MRVFKAKESNVDQLETSVENQSSENVRQAITYSPLSQKNYQSLLLATFLVLFPHFYYLPIAQTVLMLLVLALWQWQILKKGTIVQAQKGLSAKLLQYAVVIAGLVIIFAQYRTFVGVDAGCAALALILLGKGFELKNYRDGIIQFNFALFVAAAAFLYGQGIFTTIAVLIAIFQCFYGMYQLQSYHSAYEEVLVQDVSVKHLRQHAFKTVLKLLVFAAPIMVMLFLFFPRFPPLWSMPTNNKQATTGVSDSMSPGDIANLSQSNALAFRVVFDDSNQMPTPSNLYWRAMVLDDYDGTTWTPSRMTRYNYGVLPERGQSTWEIPNWYQIPNGQIAQLAIYQLILEPTFQRWVYSLDHSVSQFPLRMKPDLSIQSFGEIARRERFDLAYILPKPRANLELDVLTRQHSLALPEGRNTQTLAFARQLFQQQGNDQKRYANAVLSWIRTNHFSYTLSPPLLGDERIDDFLFRTRAGFCEHYASAYTNMMRMVGIPARVVVGYQGGKSAPDGASWEVRQLDAHAWTEVWFAGEGWVRIDPTAAIAPDRVNLGMQDYANQNDTVFGDTALGNWSGSSNFLMQVRIWMDYASYQWQSKVVGFDQGTQRDWLKKFSIDNLSEQLIVLIVALITAIGLVVWWLSRQQKVKRSKLDQALDNLSKRLQKNGLNRQPNEPVLSWLKRIQLDNQTNQRLSEQQQLNEMIQRYTQHLYIARLNEDELNELIQLLAKYTITPKS</sequence>
<keyword evidence="4" id="KW-1185">Reference proteome</keyword>
<accession>A0A9X2B704</accession>
<dbReference type="AlphaFoldDB" id="A0A9X2B704"/>
<keyword evidence="1" id="KW-1133">Transmembrane helix</keyword>
<dbReference type="PANTHER" id="PTHR42736">
    <property type="entry name" value="PROTEIN-GLUTAMINE GAMMA-GLUTAMYLTRANSFERASE"/>
    <property type="match status" value="1"/>
</dbReference>
<feature type="transmembrane region" description="Helical" evidence="1">
    <location>
        <begin position="94"/>
        <end position="127"/>
    </location>
</feature>
<dbReference type="Proteomes" id="UP001139701">
    <property type="component" value="Unassembled WGS sequence"/>
</dbReference>
<evidence type="ECO:0000256" key="1">
    <source>
        <dbReference type="SAM" id="Phobius"/>
    </source>
</evidence>
<feature type="domain" description="Transglutaminase-like" evidence="2">
    <location>
        <begin position="466"/>
        <end position="537"/>
    </location>
</feature>
<dbReference type="InterPro" id="IPR038765">
    <property type="entry name" value="Papain-like_cys_pep_sf"/>
</dbReference>
<dbReference type="Pfam" id="PF01841">
    <property type="entry name" value="Transglut_core"/>
    <property type="match status" value="1"/>
</dbReference>
<dbReference type="RefSeq" id="WP_241571305.1">
    <property type="nucleotide sequence ID" value="NZ_JAKUML010000009.1"/>
</dbReference>
<dbReference type="Gene3D" id="3.10.620.30">
    <property type="match status" value="1"/>
</dbReference>
<dbReference type="SUPFAM" id="SSF54001">
    <property type="entry name" value="Cysteine proteinases"/>
    <property type="match status" value="1"/>
</dbReference>